<evidence type="ECO:0000256" key="3">
    <source>
        <dbReference type="PIRSR" id="PIRSR605511-2"/>
    </source>
</evidence>
<dbReference type="Proteomes" id="UP000198748">
    <property type="component" value="Unassembled WGS sequence"/>
</dbReference>
<feature type="domain" description="SMP-30/Gluconolactonase/LRE-like region" evidence="5">
    <location>
        <begin position="60"/>
        <end position="324"/>
    </location>
</feature>
<evidence type="ECO:0000259" key="5">
    <source>
        <dbReference type="Pfam" id="PF08450"/>
    </source>
</evidence>
<evidence type="ECO:0000313" key="6">
    <source>
        <dbReference type="EMBL" id="SDE08136.1"/>
    </source>
</evidence>
<keyword evidence="3" id="KW-0479">Metal-binding</keyword>
<dbReference type="GO" id="GO:0016787">
    <property type="term" value="F:hydrolase activity"/>
    <property type="evidence" value="ECO:0007669"/>
    <property type="project" value="UniProtKB-KW"/>
</dbReference>
<feature type="active site" description="Proton donor/acceptor" evidence="2">
    <location>
        <position position="271"/>
    </location>
</feature>
<feature type="binding site" evidence="3">
    <location>
        <position position="160"/>
    </location>
    <ligand>
        <name>substrate</name>
    </ligand>
</feature>
<dbReference type="PANTHER" id="PTHR47572:SF4">
    <property type="entry name" value="LACTONASE DRP35"/>
    <property type="match status" value="1"/>
</dbReference>
<organism evidence="6 7">
    <name type="scientific">Dyadobacter soli</name>
    <dbReference type="NCBI Taxonomy" id="659014"/>
    <lineage>
        <taxon>Bacteria</taxon>
        <taxon>Pseudomonadati</taxon>
        <taxon>Bacteroidota</taxon>
        <taxon>Cytophagia</taxon>
        <taxon>Cytophagales</taxon>
        <taxon>Spirosomataceae</taxon>
        <taxon>Dyadobacter</taxon>
    </lineage>
</organism>
<protein>
    <submittedName>
        <fullName evidence="6">Gluconolactonase</fullName>
    </submittedName>
</protein>
<evidence type="ECO:0000256" key="1">
    <source>
        <dbReference type="ARBA" id="ARBA00022801"/>
    </source>
</evidence>
<dbReference type="PRINTS" id="PR01790">
    <property type="entry name" value="SMP30FAMILY"/>
</dbReference>
<keyword evidence="1" id="KW-0378">Hydrolase</keyword>
<comment type="cofactor">
    <cofactor evidence="3">
        <name>Zn(2+)</name>
        <dbReference type="ChEBI" id="CHEBI:29105"/>
    </cofactor>
    <text evidence="3">Binds 1 divalent metal cation per subunit.</text>
</comment>
<dbReference type="GO" id="GO:0046872">
    <property type="term" value="F:metal ion binding"/>
    <property type="evidence" value="ECO:0007669"/>
    <property type="project" value="UniProtKB-KW"/>
</dbReference>
<feature type="chain" id="PRO_5011741152" evidence="4">
    <location>
        <begin position="25"/>
        <end position="340"/>
    </location>
</feature>
<dbReference type="EMBL" id="FNAN01000003">
    <property type="protein sequence ID" value="SDE08136.1"/>
    <property type="molecule type" value="Genomic_DNA"/>
</dbReference>
<dbReference type="PANTHER" id="PTHR47572">
    <property type="entry name" value="LIPOPROTEIN-RELATED"/>
    <property type="match status" value="1"/>
</dbReference>
<proteinExistence type="predicted"/>
<evidence type="ECO:0000313" key="7">
    <source>
        <dbReference type="Proteomes" id="UP000198748"/>
    </source>
</evidence>
<name>A0A1G7A2K5_9BACT</name>
<dbReference type="STRING" id="659014.SAMN04487996_103292"/>
<feature type="binding site" evidence="3">
    <location>
        <position position="215"/>
    </location>
    <ligand>
        <name>a divalent metal cation</name>
        <dbReference type="ChEBI" id="CHEBI:60240"/>
    </ligand>
</feature>
<gene>
    <name evidence="6" type="ORF">SAMN04487996_103292</name>
</gene>
<dbReference type="Gene3D" id="2.120.10.30">
    <property type="entry name" value="TolB, C-terminal domain"/>
    <property type="match status" value="1"/>
</dbReference>
<reference evidence="7" key="1">
    <citation type="submission" date="2016-10" db="EMBL/GenBank/DDBJ databases">
        <authorList>
            <person name="Varghese N."/>
            <person name="Submissions S."/>
        </authorList>
    </citation>
    <scope>NUCLEOTIDE SEQUENCE [LARGE SCALE GENOMIC DNA]</scope>
    <source>
        <strain evidence="7">DSM 25329</strain>
    </source>
</reference>
<dbReference type="InterPro" id="IPR011042">
    <property type="entry name" value="6-blade_b-propeller_TolB-like"/>
</dbReference>
<feature type="signal peptide" evidence="4">
    <location>
        <begin position="1"/>
        <end position="24"/>
    </location>
</feature>
<dbReference type="InterPro" id="IPR013658">
    <property type="entry name" value="SGL"/>
</dbReference>
<keyword evidence="7" id="KW-1185">Reference proteome</keyword>
<dbReference type="InterPro" id="IPR051262">
    <property type="entry name" value="SMP-30/CGR1_Lactonase"/>
</dbReference>
<feature type="binding site" evidence="3">
    <location>
        <position position="271"/>
    </location>
    <ligand>
        <name>a divalent metal cation</name>
        <dbReference type="ChEBI" id="CHEBI:60240"/>
    </ligand>
</feature>
<keyword evidence="4" id="KW-0732">Signal</keyword>
<evidence type="ECO:0000256" key="2">
    <source>
        <dbReference type="PIRSR" id="PIRSR605511-1"/>
    </source>
</evidence>
<dbReference type="InterPro" id="IPR005511">
    <property type="entry name" value="SMP-30"/>
</dbReference>
<accession>A0A1G7A2K5</accession>
<dbReference type="AlphaFoldDB" id="A0A1G7A2K5"/>
<evidence type="ECO:0000256" key="4">
    <source>
        <dbReference type="SAM" id="SignalP"/>
    </source>
</evidence>
<keyword evidence="3" id="KW-0862">Zinc</keyword>
<sequence length="340" mass="37071">MHSPMKSGIISTCLIVLLTCTAMAQKSYPTMGKIVVEDPSFEKLLSKDAKIEVLASGFDWSEGPVWVKDGGYLLFSDVPKNRVYKWDEKAGLSVFLEPSGYTGRGVYSDEPGSNGLIIDNKGRLVSCEHGDRRISAMPLNVGGKITLADKWEGKRFNSPNDVVQHSNGDYYFTDPTYGLAKKHEDPTREIKEFGVYRIHKDGKVTMQVSDLSRPNGLAFSPDGKTLYVAQSDADKSIWMAYPLDADGNAGKGKLIYDATPMGKRGMQGLPDGLKIDKDGNLWSSGPGGMLIITPAGKLLGRIEMGELTSNCAWGNDGSTLYMTVDGYVCRIKTNTKGAGW</sequence>
<feature type="binding site" evidence="3">
    <location>
        <position position="62"/>
    </location>
    <ligand>
        <name>a divalent metal cation</name>
        <dbReference type="ChEBI" id="CHEBI:60240"/>
    </ligand>
</feature>
<dbReference type="SUPFAM" id="SSF63829">
    <property type="entry name" value="Calcium-dependent phosphotriesterase"/>
    <property type="match status" value="1"/>
</dbReference>
<dbReference type="Pfam" id="PF08450">
    <property type="entry name" value="SGL"/>
    <property type="match status" value="1"/>
</dbReference>